<evidence type="ECO:0000256" key="2">
    <source>
        <dbReference type="ARBA" id="ARBA00023054"/>
    </source>
</evidence>
<name>A0A8S3RK96_MYTED</name>
<accession>A0A8S3RK96</accession>
<evidence type="ECO:0000256" key="1">
    <source>
        <dbReference type="ARBA" id="ARBA00006461"/>
    </source>
</evidence>
<dbReference type="AlphaFoldDB" id="A0A8S3RK96"/>
<dbReference type="OrthoDB" id="6259853at2759"/>
<dbReference type="PANTHER" id="PTHR22691">
    <property type="entry name" value="YEAST SPT2-RELATED"/>
    <property type="match status" value="1"/>
</dbReference>
<dbReference type="Pfam" id="PF08243">
    <property type="entry name" value="SPT2"/>
    <property type="match status" value="1"/>
</dbReference>
<gene>
    <name evidence="5" type="ORF">MEDL_21090</name>
</gene>
<evidence type="ECO:0000313" key="5">
    <source>
        <dbReference type="EMBL" id="CAG2206780.1"/>
    </source>
</evidence>
<protein>
    <submittedName>
        <fullName evidence="5">SPTY2D1</fullName>
    </submittedName>
</protein>
<keyword evidence="4" id="KW-1133">Transmembrane helix</keyword>
<dbReference type="Proteomes" id="UP000683360">
    <property type="component" value="Unassembled WGS sequence"/>
</dbReference>
<evidence type="ECO:0000256" key="3">
    <source>
        <dbReference type="SAM" id="MobiDB-lite"/>
    </source>
</evidence>
<dbReference type="GO" id="GO:0005730">
    <property type="term" value="C:nucleolus"/>
    <property type="evidence" value="ECO:0007669"/>
    <property type="project" value="TreeGrafter"/>
</dbReference>
<organism evidence="5 6">
    <name type="scientific">Mytilus edulis</name>
    <name type="common">Blue mussel</name>
    <dbReference type="NCBI Taxonomy" id="6550"/>
    <lineage>
        <taxon>Eukaryota</taxon>
        <taxon>Metazoa</taxon>
        <taxon>Spiralia</taxon>
        <taxon>Lophotrochozoa</taxon>
        <taxon>Mollusca</taxon>
        <taxon>Bivalvia</taxon>
        <taxon>Autobranchia</taxon>
        <taxon>Pteriomorphia</taxon>
        <taxon>Mytilida</taxon>
        <taxon>Mytiloidea</taxon>
        <taxon>Mytilidae</taxon>
        <taxon>Mytilinae</taxon>
        <taxon>Mytilus</taxon>
    </lineage>
</organism>
<evidence type="ECO:0000256" key="4">
    <source>
        <dbReference type="SAM" id="Phobius"/>
    </source>
</evidence>
<keyword evidence="4" id="KW-0472">Membrane</keyword>
<comment type="similarity">
    <text evidence="1">Belongs to the SPT2 family.</text>
</comment>
<dbReference type="GO" id="GO:0006360">
    <property type="term" value="P:transcription by RNA polymerase I"/>
    <property type="evidence" value="ECO:0007669"/>
    <property type="project" value="TreeGrafter"/>
</dbReference>
<feature type="region of interest" description="Disordered" evidence="3">
    <location>
        <begin position="1"/>
        <end position="42"/>
    </location>
</feature>
<dbReference type="EMBL" id="CAJPWZ010001061">
    <property type="protein sequence ID" value="CAG2206780.1"/>
    <property type="molecule type" value="Genomic_DNA"/>
</dbReference>
<feature type="transmembrane region" description="Helical" evidence="4">
    <location>
        <begin position="58"/>
        <end position="81"/>
    </location>
</feature>
<feature type="compositionally biased region" description="Basic and acidic residues" evidence="3">
    <location>
        <begin position="32"/>
        <end position="42"/>
    </location>
</feature>
<keyword evidence="6" id="KW-1185">Reference proteome</keyword>
<dbReference type="GO" id="GO:0042393">
    <property type="term" value="F:histone binding"/>
    <property type="evidence" value="ECO:0007669"/>
    <property type="project" value="TreeGrafter"/>
</dbReference>
<dbReference type="GO" id="GO:0006334">
    <property type="term" value="P:nucleosome assembly"/>
    <property type="evidence" value="ECO:0007669"/>
    <property type="project" value="TreeGrafter"/>
</dbReference>
<reference evidence="5" key="1">
    <citation type="submission" date="2021-03" db="EMBL/GenBank/DDBJ databases">
        <authorList>
            <person name="Bekaert M."/>
        </authorList>
    </citation>
    <scope>NUCLEOTIDE SEQUENCE</scope>
</reference>
<dbReference type="InterPro" id="IPR013256">
    <property type="entry name" value="Chromatin_SPT2"/>
</dbReference>
<keyword evidence="4" id="KW-0812">Transmembrane</keyword>
<feature type="region of interest" description="Disordered" evidence="3">
    <location>
        <begin position="96"/>
        <end position="118"/>
    </location>
</feature>
<dbReference type="SMART" id="SM00784">
    <property type="entry name" value="SPT2"/>
    <property type="match status" value="1"/>
</dbReference>
<keyword evidence="2" id="KW-0175">Coiled coil</keyword>
<comment type="caution">
    <text evidence="5">The sequence shown here is derived from an EMBL/GenBank/DDBJ whole genome shotgun (WGS) entry which is preliminary data.</text>
</comment>
<dbReference type="GO" id="GO:0003677">
    <property type="term" value="F:DNA binding"/>
    <property type="evidence" value="ECO:0007669"/>
    <property type="project" value="TreeGrafter"/>
</dbReference>
<proteinExistence type="inferred from homology"/>
<dbReference type="PANTHER" id="PTHR22691:SF8">
    <property type="entry name" value="PROTEIN SPT2 HOMOLOG"/>
    <property type="match status" value="1"/>
</dbReference>
<sequence length="203" mass="23859">MRYALQEKAARIRAMMNRPEEPKPRERKKGKDRASESETKERNLTLLKMKKMNKENILILRNLLVIPVIQNTMINIVMIGIQTDLQGRKNLIYGEIKKNQPSKPAKRKHPDEYSDSEDEFDGDLDGFVVDYLSSGEEEEMDGYDNDYEDYSKHIRNIFGYDRRKFKYESDYDIANMESNFKDVMKEEARSARLGMQDGIDIKT</sequence>
<evidence type="ECO:0000313" key="6">
    <source>
        <dbReference type="Proteomes" id="UP000683360"/>
    </source>
</evidence>